<dbReference type="PROSITE" id="PS50888">
    <property type="entry name" value="BHLH"/>
    <property type="match status" value="1"/>
</dbReference>
<dbReference type="InterPro" id="IPR052099">
    <property type="entry name" value="Regulatory_TF_Diverse"/>
</dbReference>
<name>A0A6A6W8P5_9PEZI</name>
<feature type="coiled-coil region" evidence="1">
    <location>
        <begin position="333"/>
        <end position="367"/>
    </location>
</feature>
<accession>A0A6A6W8P5</accession>
<proteinExistence type="predicted"/>
<dbReference type="InterPro" id="IPR019006">
    <property type="entry name" value="Sre1_C"/>
</dbReference>
<dbReference type="Pfam" id="PF09427">
    <property type="entry name" value="DUF2014"/>
    <property type="match status" value="1"/>
</dbReference>
<feature type="compositionally biased region" description="Low complexity" evidence="2">
    <location>
        <begin position="231"/>
        <end position="241"/>
    </location>
</feature>
<dbReference type="EMBL" id="ML996570">
    <property type="protein sequence ID" value="KAF2759033.1"/>
    <property type="molecule type" value="Genomic_DNA"/>
</dbReference>
<dbReference type="AlphaFoldDB" id="A0A6A6W8P5"/>
<dbReference type="InterPro" id="IPR036638">
    <property type="entry name" value="HLH_DNA-bd_sf"/>
</dbReference>
<evidence type="ECO:0000313" key="5">
    <source>
        <dbReference type="Proteomes" id="UP000799437"/>
    </source>
</evidence>
<dbReference type="GO" id="GO:0046983">
    <property type="term" value="F:protein dimerization activity"/>
    <property type="evidence" value="ECO:0007669"/>
    <property type="project" value="InterPro"/>
</dbReference>
<dbReference type="SUPFAM" id="SSF47459">
    <property type="entry name" value="HLH, helix-loop-helix DNA-binding domain"/>
    <property type="match status" value="1"/>
</dbReference>
<feature type="compositionally biased region" description="Polar residues" evidence="2">
    <location>
        <begin position="209"/>
        <end position="220"/>
    </location>
</feature>
<keyword evidence="5" id="KW-1185">Reference proteome</keyword>
<dbReference type="GeneID" id="54482853"/>
<dbReference type="SMART" id="SM00353">
    <property type="entry name" value="HLH"/>
    <property type="match status" value="1"/>
</dbReference>
<dbReference type="PANTHER" id="PTHR47336:SF2">
    <property type="entry name" value="TRANSCRIPTION FACTOR HMS1-RELATED"/>
    <property type="match status" value="1"/>
</dbReference>
<dbReference type="RefSeq" id="XP_033601484.1">
    <property type="nucleotide sequence ID" value="XM_033741799.1"/>
</dbReference>
<evidence type="ECO:0000256" key="1">
    <source>
        <dbReference type="SAM" id="Coils"/>
    </source>
</evidence>
<dbReference type="Pfam" id="PF00010">
    <property type="entry name" value="HLH"/>
    <property type="match status" value="1"/>
</dbReference>
<dbReference type="Gene3D" id="4.10.280.10">
    <property type="entry name" value="Helix-loop-helix DNA-binding domain"/>
    <property type="match status" value="1"/>
</dbReference>
<feature type="domain" description="BHLH" evidence="3">
    <location>
        <begin position="270"/>
        <end position="343"/>
    </location>
</feature>
<feature type="compositionally biased region" description="Polar residues" evidence="2">
    <location>
        <begin position="87"/>
        <end position="122"/>
    </location>
</feature>
<feature type="compositionally biased region" description="Polar residues" evidence="2">
    <location>
        <begin position="147"/>
        <end position="162"/>
    </location>
</feature>
<gene>
    <name evidence="4" type="ORF">EJ05DRAFT_437667</name>
</gene>
<feature type="region of interest" description="Disordered" evidence="2">
    <location>
        <begin position="81"/>
        <end position="176"/>
    </location>
</feature>
<feature type="compositionally biased region" description="Acidic residues" evidence="2">
    <location>
        <begin position="1002"/>
        <end position="1014"/>
    </location>
</feature>
<evidence type="ECO:0000259" key="3">
    <source>
        <dbReference type="PROSITE" id="PS50888"/>
    </source>
</evidence>
<dbReference type="PANTHER" id="PTHR47336">
    <property type="entry name" value="TRANSCRIPTION FACTOR HMS1-RELATED"/>
    <property type="match status" value="1"/>
</dbReference>
<dbReference type="GO" id="GO:0045944">
    <property type="term" value="P:positive regulation of transcription by RNA polymerase II"/>
    <property type="evidence" value="ECO:0007669"/>
    <property type="project" value="InterPro"/>
</dbReference>
<dbReference type="GO" id="GO:0032933">
    <property type="term" value="P:SREBP signaling pathway"/>
    <property type="evidence" value="ECO:0007669"/>
    <property type="project" value="InterPro"/>
</dbReference>
<keyword evidence="1" id="KW-0175">Coiled coil</keyword>
<dbReference type="OrthoDB" id="2133190at2759"/>
<evidence type="ECO:0000313" key="4">
    <source>
        <dbReference type="EMBL" id="KAF2759033.1"/>
    </source>
</evidence>
<feature type="compositionally biased region" description="Basic and acidic residues" evidence="2">
    <location>
        <begin position="123"/>
        <end position="141"/>
    </location>
</feature>
<feature type="region of interest" description="Disordered" evidence="2">
    <location>
        <begin position="208"/>
        <end position="281"/>
    </location>
</feature>
<feature type="compositionally biased region" description="Basic and acidic residues" evidence="2">
    <location>
        <begin position="255"/>
        <end position="281"/>
    </location>
</feature>
<dbReference type="InterPro" id="IPR011598">
    <property type="entry name" value="bHLH_dom"/>
</dbReference>
<feature type="compositionally biased region" description="Acidic residues" evidence="2">
    <location>
        <begin position="10"/>
        <end position="23"/>
    </location>
</feature>
<reference evidence="4" key="1">
    <citation type="journal article" date="2020" name="Stud. Mycol.">
        <title>101 Dothideomycetes genomes: a test case for predicting lifestyles and emergence of pathogens.</title>
        <authorList>
            <person name="Haridas S."/>
            <person name="Albert R."/>
            <person name="Binder M."/>
            <person name="Bloem J."/>
            <person name="Labutti K."/>
            <person name="Salamov A."/>
            <person name="Andreopoulos B."/>
            <person name="Baker S."/>
            <person name="Barry K."/>
            <person name="Bills G."/>
            <person name="Bluhm B."/>
            <person name="Cannon C."/>
            <person name="Castanera R."/>
            <person name="Culley D."/>
            <person name="Daum C."/>
            <person name="Ezra D."/>
            <person name="Gonzalez J."/>
            <person name="Henrissat B."/>
            <person name="Kuo A."/>
            <person name="Liang C."/>
            <person name="Lipzen A."/>
            <person name="Lutzoni F."/>
            <person name="Magnuson J."/>
            <person name="Mondo S."/>
            <person name="Nolan M."/>
            <person name="Ohm R."/>
            <person name="Pangilinan J."/>
            <person name="Park H.-J."/>
            <person name="Ramirez L."/>
            <person name="Alfaro M."/>
            <person name="Sun H."/>
            <person name="Tritt A."/>
            <person name="Yoshinaga Y."/>
            <person name="Zwiers L.-H."/>
            <person name="Turgeon B."/>
            <person name="Goodwin S."/>
            <person name="Spatafora J."/>
            <person name="Crous P."/>
            <person name="Grigoriev I."/>
        </authorList>
    </citation>
    <scope>NUCLEOTIDE SEQUENCE</scope>
    <source>
        <strain evidence="4">CBS 121739</strain>
    </source>
</reference>
<organism evidence="4 5">
    <name type="scientific">Pseudovirgaria hyperparasitica</name>
    <dbReference type="NCBI Taxonomy" id="470096"/>
    <lineage>
        <taxon>Eukaryota</taxon>
        <taxon>Fungi</taxon>
        <taxon>Dikarya</taxon>
        <taxon>Ascomycota</taxon>
        <taxon>Pezizomycotina</taxon>
        <taxon>Dothideomycetes</taxon>
        <taxon>Dothideomycetes incertae sedis</taxon>
        <taxon>Acrospermales</taxon>
        <taxon>Acrospermaceae</taxon>
        <taxon>Pseudovirgaria</taxon>
    </lineage>
</organism>
<feature type="region of interest" description="Disordered" evidence="2">
    <location>
        <begin position="1"/>
        <end position="46"/>
    </location>
</feature>
<dbReference type="CDD" id="cd11399">
    <property type="entry name" value="bHLHzip_scHMS1_like"/>
    <property type="match status" value="1"/>
</dbReference>
<protein>
    <recommendedName>
        <fullName evidence="3">BHLH domain-containing protein</fullName>
    </recommendedName>
</protein>
<evidence type="ECO:0000256" key="2">
    <source>
        <dbReference type="SAM" id="MobiDB-lite"/>
    </source>
</evidence>
<dbReference type="Proteomes" id="UP000799437">
    <property type="component" value="Unassembled WGS sequence"/>
</dbReference>
<feature type="region of interest" description="Disordered" evidence="2">
    <location>
        <begin position="1000"/>
        <end position="1021"/>
    </location>
</feature>
<sequence>MFEQISLFGDFEDLDSPVEEDCEGLTTANKSDSMEDPNMSSEFPSFNAAPWMNSTAAEDSAMLARSGSHFAQSNWEEWMRWEPGPESLSSNSVDTPSLLQTDPGTSPDQNSQSDSHTLQRSSHSPDTHHLDRSSVRNEHSFDFGSNLDVSSGYQFNYSSLPASSRDLHGFPNDTYLEPLAWENGSQFSLSNTGPLNAETMSKAAGQFKLGTTPSSETSPSAVKFNPTPVTSGSAGSESSPEPARPEFNRKKRKASTSDEEKDSSDRQEPVKKTAHNMIEKRYRTNLNDKIAALRDSVPSLRVMSRPNGTLEDDDPEDLEGLTPAHKLNKATVLAKATEYIRHLEKRNKRLNDELADYKTRLDNFNKLAMTRSMGMATMAMADSGIRYSEDTFTGSSSSLHASAQATPQGMIPVPESMANLHRRNKAQSHYASTPYGSYLNPPPGQNMAGQPPMVQGRGGGGFMNKIMIGSFAGLMILEGLAERKESNEDTKTESLFGLPVELFGEWATISIPPVTGSNGPGNVLPLFKFVLVIFALMYLAWPILTSKPKSKKAPSTITRVTPTLSLASPVELRCQAWLTAVQSIWVPQHSFLAEITALGLKICKLSTRHLIGWQGYAFLTGATREQEEGRVKAWSIALDAQLTGGDAEINVRRLILTLMASGTLPDTPGRLMLKALHIRVLLWEVANTKIGAWYKFEEISAKLARHYWNQARAEHRMMTSRAEIVDSERLPTHLAALLDIECDDVLVHPLIQRAYNLAWNKPSGENTDVDLSLDSVLEDFAISGPLDALAAWWSGLILNRALVDSFDKDSTWTEDLKLAVDTAPPNSGAQVRALVAKSILLDSNRDEEVATAFNAVPLKLSESSSAAGPLMNVVGTAPVSSDVIKALTMARCLSLAEASKATGSVEARIRATFPIRTNLLNEYTLSLLSFVAAYKILLSFSNDFELLADSSEGLERLASLLRLWVGRETGRKSGFSREIRGEIIEKCVRLSKVFTGMGEKTESDDGYVSGDDETSGVGFTV</sequence>